<proteinExistence type="predicted"/>
<gene>
    <name evidence="1" type="ORF">SFRICE_015475</name>
</gene>
<organism evidence="1">
    <name type="scientific">Spodoptera frugiperda</name>
    <name type="common">Fall armyworm</name>
    <dbReference type="NCBI Taxonomy" id="7108"/>
    <lineage>
        <taxon>Eukaryota</taxon>
        <taxon>Metazoa</taxon>
        <taxon>Ecdysozoa</taxon>
        <taxon>Arthropoda</taxon>
        <taxon>Hexapoda</taxon>
        <taxon>Insecta</taxon>
        <taxon>Pterygota</taxon>
        <taxon>Neoptera</taxon>
        <taxon>Endopterygota</taxon>
        <taxon>Lepidoptera</taxon>
        <taxon>Glossata</taxon>
        <taxon>Ditrysia</taxon>
        <taxon>Noctuoidea</taxon>
        <taxon>Noctuidae</taxon>
        <taxon>Amphipyrinae</taxon>
        <taxon>Spodoptera</taxon>
    </lineage>
</organism>
<dbReference type="OrthoDB" id="60033at2759"/>
<dbReference type="AlphaFoldDB" id="A0A2H1W119"/>
<protein>
    <submittedName>
        <fullName evidence="1">SFRICE_015475</fullName>
    </submittedName>
</protein>
<name>A0A2H1W119_SPOFR</name>
<accession>A0A2H1W119</accession>
<reference evidence="1" key="1">
    <citation type="submission" date="2016-07" db="EMBL/GenBank/DDBJ databases">
        <authorList>
            <person name="Bretaudeau A."/>
        </authorList>
    </citation>
    <scope>NUCLEOTIDE SEQUENCE</scope>
    <source>
        <strain evidence="1">Rice</strain>
        <tissue evidence="1">Whole body</tissue>
    </source>
</reference>
<dbReference type="EMBL" id="ODYU01005677">
    <property type="protein sequence ID" value="SOQ46779.1"/>
    <property type="molecule type" value="Genomic_DNA"/>
</dbReference>
<evidence type="ECO:0000313" key="1">
    <source>
        <dbReference type="EMBL" id="SOQ46779.1"/>
    </source>
</evidence>
<sequence length="102" mass="11547">MCTSASPFEDKRRDDIKKLCETYLANYDVLFKVTHLENVIYMSNLSQRFSGTNRAIDQMGSLPMLVFKNRSKPVDGDAFKTELEELSVGEPCFGTSEPARSE</sequence>